<reference evidence="1 2" key="1">
    <citation type="submission" date="2024-02" db="EMBL/GenBank/DDBJ databases">
        <title>Draft genome sequence of Collimonas sp. strain H4R21, an effective mineral-weathering bacterial strain isolated from the beech rhizosphere.</title>
        <authorList>
            <person name="Morin E."/>
            <person name="Uroz S."/>
            <person name="Leveau J.H.J."/>
            <person name="Kumar R."/>
            <person name="Rey M.W."/>
            <person name="Pham J."/>
        </authorList>
    </citation>
    <scope>NUCLEOTIDE SEQUENCE [LARGE SCALE GENOMIC DNA]</scope>
    <source>
        <strain evidence="1 2">H4R21</strain>
    </source>
</reference>
<comment type="caution">
    <text evidence="1">The sequence shown here is derived from an EMBL/GenBank/DDBJ whole genome shotgun (WGS) entry which is preliminary data.</text>
</comment>
<gene>
    <name evidence="1" type="ORF">V8G57_02115</name>
</gene>
<dbReference type="RefSeq" id="WP_342827980.1">
    <property type="nucleotide sequence ID" value="NZ_JBANDC010000001.1"/>
</dbReference>
<name>A0ABU9PQ92_9BURK</name>
<dbReference type="EMBL" id="JBANDC010000001">
    <property type="protein sequence ID" value="MEM4986173.1"/>
    <property type="molecule type" value="Genomic_DNA"/>
</dbReference>
<protein>
    <submittedName>
        <fullName evidence="1">Uncharacterized protein</fullName>
    </submittedName>
</protein>
<evidence type="ECO:0000313" key="2">
    <source>
        <dbReference type="Proteomes" id="UP001495910"/>
    </source>
</evidence>
<organism evidence="1 2">
    <name type="scientific">Collimonas rhizosphaerae</name>
    <dbReference type="NCBI Taxonomy" id="3126357"/>
    <lineage>
        <taxon>Bacteria</taxon>
        <taxon>Pseudomonadati</taxon>
        <taxon>Pseudomonadota</taxon>
        <taxon>Betaproteobacteria</taxon>
        <taxon>Burkholderiales</taxon>
        <taxon>Oxalobacteraceae</taxon>
        <taxon>Collimonas</taxon>
    </lineage>
</organism>
<dbReference type="Proteomes" id="UP001495910">
    <property type="component" value="Unassembled WGS sequence"/>
</dbReference>
<evidence type="ECO:0000313" key="1">
    <source>
        <dbReference type="EMBL" id="MEM4986173.1"/>
    </source>
</evidence>
<keyword evidence="2" id="KW-1185">Reference proteome</keyword>
<accession>A0ABU9PQ92</accession>
<sequence>MKTYFVLVALSCIPLLRLLVLDLYQRCGARLNELVRKPTIQN</sequence>
<proteinExistence type="predicted"/>